<dbReference type="AlphaFoldDB" id="L5KNG5"/>
<gene>
    <name evidence="2" type="ORF">PAL_GLEAN10014774</name>
</gene>
<protein>
    <submittedName>
        <fullName evidence="2">Uncharacterized protein</fullName>
    </submittedName>
</protein>
<dbReference type="InParanoid" id="L5KNG5"/>
<evidence type="ECO:0000313" key="2">
    <source>
        <dbReference type="EMBL" id="ELK12401.1"/>
    </source>
</evidence>
<sequence length="124" mass="13673">MRCTAQQHRHQFMGKPNAARGCQIVCPESSREDRGAGNGAVEERRGLRAWEGGRWGEGTGGTRRTSSTHSHFCSALGFGIGPQPRLFWKPENWKAMDSDPTIPEEGKMNPTPPIEKGVREISGK</sequence>
<name>L5KNG5_PTEAL</name>
<evidence type="ECO:0000313" key="3">
    <source>
        <dbReference type="Proteomes" id="UP000010552"/>
    </source>
</evidence>
<accession>L5KNG5</accession>
<feature type="region of interest" description="Disordered" evidence="1">
    <location>
        <begin position="97"/>
        <end position="124"/>
    </location>
</feature>
<dbReference type="EMBL" id="KB030661">
    <property type="protein sequence ID" value="ELK12401.1"/>
    <property type="molecule type" value="Genomic_DNA"/>
</dbReference>
<proteinExistence type="predicted"/>
<organism evidence="2 3">
    <name type="scientific">Pteropus alecto</name>
    <name type="common">Black flying fox</name>
    <dbReference type="NCBI Taxonomy" id="9402"/>
    <lineage>
        <taxon>Eukaryota</taxon>
        <taxon>Metazoa</taxon>
        <taxon>Chordata</taxon>
        <taxon>Craniata</taxon>
        <taxon>Vertebrata</taxon>
        <taxon>Euteleostomi</taxon>
        <taxon>Mammalia</taxon>
        <taxon>Eutheria</taxon>
        <taxon>Laurasiatheria</taxon>
        <taxon>Chiroptera</taxon>
        <taxon>Yinpterochiroptera</taxon>
        <taxon>Pteropodoidea</taxon>
        <taxon>Pteropodidae</taxon>
        <taxon>Pteropodinae</taxon>
        <taxon>Pteropus</taxon>
    </lineage>
</organism>
<dbReference type="Proteomes" id="UP000010552">
    <property type="component" value="Unassembled WGS sequence"/>
</dbReference>
<evidence type="ECO:0000256" key="1">
    <source>
        <dbReference type="SAM" id="MobiDB-lite"/>
    </source>
</evidence>
<keyword evidence="3" id="KW-1185">Reference proteome</keyword>
<reference evidence="3" key="1">
    <citation type="journal article" date="2013" name="Science">
        <title>Comparative analysis of bat genomes provides insight into the evolution of flight and immunity.</title>
        <authorList>
            <person name="Zhang G."/>
            <person name="Cowled C."/>
            <person name="Shi Z."/>
            <person name="Huang Z."/>
            <person name="Bishop-Lilly K.A."/>
            <person name="Fang X."/>
            <person name="Wynne J.W."/>
            <person name="Xiong Z."/>
            <person name="Baker M.L."/>
            <person name="Zhao W."/>
            <person name="Tachedjian M."/>
            <person name="Zhu Y."/>
            <person name="Zhou P."/>
            <person name="Jiang X."/>
            <person name="Ng J."/>
            <person name="Yang L."/>
            <person name="Wu L."/>
            <person name="Xiao J."/>
            <person name="Feng Y."/>
            <person name="Chen Y."/>
            <person name="Sun X."/>
            <person name="Zhang Y."/>
            <person name="Marsh G.A."/>
            <person name="Crameri G."/>
            <person name="Broder C.C."/>
            <person name="Frey K.G."/>
            <person name="Wang L.F."/>
            <person name="Wang J."/>
        </authorList>
    </citation>
    <scope>NUCLEOTIDE SEQUENCE [LARGE SCALE GENOMIC DNA]</scope>
</reference>